<feature type="region of interest" description="Disordered" evidence="1">
    <location>
        <begin position="134"/>
        <end position="173"/>
    </location>
</feature>
<gene>
    <name evidence="2" type="ORF">GCM10022215_18300</name>
</gene>
<evidence type="ECO:0000313" key="3">
    <source>
        <dbReference type="Proteomes" id="UP001501495"/>
    </source>
</evidence>
<evidence type="ECO:0000256" key="1">
    <source>
        <dbReference type="SAM" id="MobiDB-lite"/>
    </source>
</evidence>
<reference evidence="3" key="1">
    <citation type="journal article" date="2019" name="Int. J. Syst. Evol. Microbiol.">
        <title>The Global Catalogue of Microorganisms (GCM) 10K type strain sequencing project: providing services to taxonomists for standard genome sequencing and annotation.</title>
        <authorList>
            <consortium name="The Broad Institute Genomics Platform"/>
            <consortium name="The Broad Institute Genome Sequencing Center for Infectious Disease"/>
            <person name="Wu L."/>
            <person name="Ma J."/>
        </authorList>
    </citation>
    <scope>NUCLEOTIDE SEQUENCE [LARGE SCALE GENOMIC DNA]</scope>
    <source>
        <strain evidence="3">JCM 16703</strain>
    </source>
</reference>
<evidence type="ECO:0000313" key="2">
    <source>
        <dbReference type="EMBL" id="GAA4117535.1"/>
    </source>
</evidence>
<dbReference type="RefSeq" id="WP_344733026.1">
    <property type="nucleotide sequence ID" value="NZ_BAAAZH010000012.1"/>
</dbReference>
<feature type="compositionally biased region" description="Basic and acidic residues" evidence="1">
    <location>
        <begin position="139"/>
        <end position="150"/>
    </location>
</feature>
<accession>A0ABP7XIC9</accession>
<dbReference type="Proteomes" id="UP001501495">
    <property type="component" value="Unassembled WGS sequence"/>
</dbReference>
<proteinExistence type="predicted"/>
<dbReference type="EMBL" id="BAAAZH010000012">
    <property type="protein sequence ID" value="GAA4117535.1"/>
    <property type="molecule type" value="Genomic_DNA"/>
</dbReference>
<keyword evidence="3" id="KW-1185">Reference proteome</keyword>
<name>A0ABP7XIC9_9ACTN</name>
<sequence>MTAAAETTEPTTGRPRFAPVDDDTFDLLHMVADVDDPLPVRATDVAVFLNACETDATTHGGVVSVNRVRALIAAGDHEIPPNRFSSFWARWSGGPTCPMRVATTRDVTDPWEVCAGSGPRAGNDGKPYRLRIWTGFRTPTDDPRAADYKPRQRRNHNRRRPKSPAPTAETANA</sequence>
<comment type="caution">
    <text evidence="2">The sequence shown here is derived from an EMBL/GenBank/DDBJ whole genome shotgun (WGS) entry which is preliminary data.</text>
</comment>
<feature type="compositionally biased region" description="Basic residues" evidence="1">
    <location>
        <begin position="151"/>
        <end position="162"/>
    </location>
</feature>
<protein>
    <submittedName>
        <fullName evidence="2">Uncharacterized protein</fullName>
    </submittedName>
</protein>
<organism evidence="2 3">
    <name type="scientific">Nocardioides fonticola</name>
    <dbReference type="NCBI Taxonomy" id="450363"/>
    <lineage>
        <taxon>Bacteria</taxon>
        <taxon>Bacillati</taxon>
        <taxon>Actinomycetota</taxon>
        <taxon>Actinomycetes</taxon>
        <taxon>Propionibacteriales</taxon>
        <taxon>Nocardioidaceae</taxon>
        <taxon>Nocardioides</taxon>
    </lineage>
</organism>